<keyword evidence="2" id="KW-1185">Reference proteome</keyword>
<proteinExistence type="predicted"/>
<gene>
    <name evidence="1" type="ORF">GCM10023335_60520</name>
</gene>
<protein>
    <submittedName>
        <fullName evidence="1">Phage tail protein</fullName>
    </submittedName>
</protein>
<sequence length="144" mass="15504">MNLADLPTDHRFVIELGRFPVETVQRVTGADFDQALAASPCATPVGAGVAREETGPRHGEVTVVRGSDKSPAFTDWVDKTLVDQSLGSARQDVTLVELDADKNHVRRIKLSNAWAAQWTTPSFQSGGGPAMEQVTIAFEQASVE</sequence>
<evidence type="ECO:0000313" key="1">
    <source>
        <dbReference type="EMBL" id="GAA5025650.1"/>
    </source>
</evidence>
<evidence type="ECO:0000313" key="2">
    <source>
        <dbReference type="Proteomes" id="UP001501759"/>
    </source>
</evidence>
<comment type="caution">
    <text evidence="1">The sequence shown here is derived from an EMBL/GenBank/DDBJ whole genome shotgun (WGS) entry which is preliminary data.</text>
</comment>
<dbReference type="Proteomes" id="UP001501759">
    <property type="component" value="Unassembled WGS sequence"/>
</dbReference>
<dbReference type="RefSeq" id="WP_345656001.1">
    <property type="nucleotide sequence ID" value="NZ_BAABKB010000028.1"/>
</dbReference>
<reference evidence="2" key="1">
    <citation type="journal article" date="2019" name="Int. J. Syst. Evol. Microbiol.">
        <title>The Global Catalogue of Microorganisms (GCM) 10K type strain sequencing project: providing services to taxonomists for standard genome sequencing and annotation.</title>
        <authorList>
            <consortium name="The Broad Institute Genomics Platform"/>
            <consortium name="The Broad Institute Genome Sequencing Center for Infectious Disease"/>
            <person name="Wu L."/>
            <person name="Ma J."/>
        </authorList>
    </citation>
    <scope>NUCLEOTIDE SEQUENCE [LARGE SCALE GENOMIC DNA]</scope>
    <source>
        <strain evidence="2">JCM 18409</strain>
    </source>
</reference>
<name>A0ABP9JC62_9ACTN</name>
<dbReference type="Pfam" id="PF06841">
    <property type="entry name" value="Phage_T4_gp19"/>
    <property type="match status" value="1"/>
</dbReference>
<accession>A0ABP9JC62</accession>
<dbReference type="InterPro" id="IPR010667">
    <property type="entry name" value="Phage_T4_Gp19"/>
</dbReference>
<dbReference type="EMBL" id="BAABKB010000028">
    <property type="protein sequence ID" value="GAA5025650.1"/>
    <property type="molecule type" value="Genomic_DNA"/>
</dbReference>
<organism evidence="1 2">
    <name type="scientific">Streptomyces siamensis</name>
    <dbReference type="NCBI Taxonomy" id="1274986"/>
    <lineage>
        <taxon>Bacteria</taxon>
        <taxon>Bacillati</taxon>
        <taxon>Actinomycetota</taxon>
        <taxon>Actinomycetes</taxon>
        <taxon>Kitasatosporales</taxon>
        <taxon>Streptomycetaceae</taxon>
        <taxon>Streptomyces</taxon>
    </lineage>
</organism>